<protein>
    <recommendedName>
        <fullName evidence="4">Serine carboxypeptidase</fullName>
    </recommendedName>
</protein>
<dbReference type="AlphaFoldDB" id="A0AAN8TW29"/>
<keyword evidence="3" id="KW-1185">Reference proteome</keyword>
<gene>
    <name evidence="2" type="ORF">RDI58_011607</name>
</gene>
<dbReference type="InterPro" id="IPR001563">
    <property type="entry name" value="Peptidase_S10"/>
</dbReference>
<dbReference type="Pfam" id="PF00450">
    <property type="entry name" value="Peptidase_S10"/>
    <property type="match status" value="1"/>
</dbReference>
<reference evidence="2 3" key="1">
    <citation type="submission" date="2024-02" db="EMBL/GenBank/DDBJ databases">
        <title>de novo genome assembly of Solanum bulbocastanum strain 11H21.</title>
        <authorList>
            <person name="Hosaka A.J."/>
        </authorList>
    </citation>
    <scope>NUCLEOTIDE SEQUENCE [LARGE SCALE GENOMIC DNA]</scope>
    <source>
        <tissue evidence="2">Young leaves</tissue>
    </source>
</reference>
<comment type="caution">
    <text evidence="2">The sequence shown here is derived from an EMBL/GenBank/DDBJ whole genome shotgun (WGS) entry which is preliminary data.</text>
</comment>
<organism evidence="2 3">
    <name type="scientific">Solanum bulbocastanum</name>
    <name type="common">Wild potato</name>
    <dbReference type="NCBI Taxonomy" id="147425"/>
    <lineage>
        <taxon>Eukaryota</taxon>
        <taxon>Viridiplantae</taxon>
        <taxon>Streptophyta</taxon>
        <taxon>Embryophyta</taxon>
        <taxon>Tracheophyta</taxon>
        <taxon>Spermatophyta</taxon>
        <taxon>Magnoliopsida</taxon>
        <taxon>eudicotyledons</taxon>
        <taxon>Gunneridae</taxon>
        <taxon>Pentapetalae</taxon>
        <taxon>asterids</taxon>
        <taxon>lamiids</taxon>
        <taxon>Solanales</taxon>
        <taxon>Solanaceae</taxon>
        <taxon>Solanoideae</taxon>
        <taxon>Solaneae</taxon>
        <taxon>Solanum</taxon>
    </lineage>
</organism>
<evidence type="ECO:0000313" key="2">
    <source>
        <dbReference type="EMBL" id="KAK6792526.1"/>
    </source>
</evidence>
<dbReference type="Gene3D" id="3.40.50.1820">
    <property type="entry name" value="alpha/beta hydrolase"/>
    <property type="match status" value="3"/>
</dbReference>
<dbReference type="Proteomes" id="UP001371456">
    <property type="component" value="Unassembled WGS sequence"/>
</dbReference>
<evidence type="ECO:0000256" key="1">
    <source>
        <dbReference type="ARBA" id="ARBA00009431"/>
    </source>
</evidence>
<dbReference type="PANTHER" id="PTHR11802:SF313">
    <property type="entry name" value="SERINE CARBOXYPEPTIDASE"/>
    <property type="match status" value="1"/>
</dbReference>
<dbReference type="SUPFAM" id="SSF53474">
    <property type="entry name" value="alpha/beta-Hydrolases"/>
    <property type="match status" value="2"/>
</dbReference>
<dbReference type="GO" id="GO:0016747">
    <property type="term" value="F:acyltransferase activity, transferring groups other than amino-acyl groups"/>
    <property type="evidence" value="ECO:0007669"/>
    <property type="project" value="TreeGrafter"/>
</dbReference>
<dbReference type="GO" id="GO:0019748">
    <property type="term" value="P:secondary metabolic process"/>
    <property type="evidence" value="ECO:0007669"/>
    <property type="project" value="TreeGrafter"/>
</dbReference>
<dbReference type="InterPro" id="IPR029058">
    <property type="entry name" value="AB_hydrolase_fold"/>
</dbReference>
<dbReference type="PRINTS" id="PR00724">
    <property type="entry name" value="CRBOXYPTASEC"/>
</dbReference>
<dbReference type="EMBL" id="JBANQN010000004">
    <property type="protein sequence ID" value="KAK6792526.1"/>
    <property type="molecule type" value="Genomic_DNA"/>
</dbReference>
<evidence type="ECO:0000313" key="3">
    <source>
        <dbReference type="Proteomes" id="UP001371456"/>
    </source>
</evidence>
<dbReference type="GO" id="GO:0004185">
    <property type="term" value="F:serine-type carboxypeptidase activity"/>
    <property type="evidence" value="ECO:0007669"/>
    <property type="project" value="InterPro"/>
</dbReference>
<sequence length="535" mass="61918">MRRDLSHLLILRFSLKRNCKGEYFDIHPRNTQCWNDRQNYDQMLGGITNAHILEPKCEFASPRPQKWIGQRRSLDEMLYLGRLRCRFDWEKISYHWADDDKVREALHVRRGSIGKWKRCAGDALPYQKIIGNSIPYHANLSVKGYRSLIYSGDHDTMIPYTSTEAWIRSLNYSIVDDWRPWIVDGQVAGYIGVGDSNDVQLFYYFIKSESNPKSDPLILWLTGGPGCSALSGLLFEIGPITFEPVEYGDFKPAEYNGSFSSLVLNPHTWTKVASFIFLDLPVGTGFSYARTSAARQSDDLQASDHAYQFLHKWFNDHQEFLRNPFYVAGDSYSGIGVPIISQLIANGNEKGLEPFINLKSLKRNCKGEYFDIHLSNTQCLNDRQTYDQMVEGLEPGQILEPNCEFGSLRPQKWFGERRSLDEMLYARRLRCRFDWEKLSYHWADDDKVREALHVRRGSIGKWKRCAEDDLPFQKIVQSSIPYHANLSVKGYRSLIYSGDHDMMIPYISTKAWIRSLNYSIVDDWRPWIVGSQVAG</sequence>
<proteinExistence type="inferred from homology"/>
<evidence type="ECO:0008006" key="4">
    <source>
        <dbReference type="Google" id="ProtNLM"/>
    </source>
</evidence>
<comment type="similarity">
    <text evidence="1">Belongs to the peptidase S10 family.</text>
</comment>
<accession>A0AAN8TW29</accession>
<dbReference type="PANTHER" id="PTHR11802">
    <property type="entry name" value="SERINE PROTEASE FAMILY S10 SERINE CARBOXYPEPTIDASE"/>
    <property type="match status" value="1"/>
</dbReference>
<dbReference type="GO" id="GO:0006508">
    <property type="term" value="P:proteolysis"/>
    <property type="evidence" value="ECO:0007669"/>
    <property type="project" value="InterPro"/>
</dbReference>
<name>A0AAN8TW29_SOLBU</name>